<dbReference type="OrthoDB" id="17536at2759"/>
<dbReference type="InterPro" id="IPR016565">
    <property type="entry name" value="Proteasome_assmbl_chp_1"/>
</dbReference>
<keyword evidence="3" id="KW-0143">Chaperone</keyword>
<accession>A0A812DQQ2</accession>
<dbReference type="PANTHER" id="PTHR15069:SF1">
    <property type="entry name" value="PROTEASOME ASSEMBLY CHAPERONE 1"/>
    <property type="match status" value="1"/>
</dbReference>
<evidence type="ECO:0000256" key="1">
    <source>
        <dbReference type="ARBA" id="ARBA00005261"/>
    </source>
</evidence>
<evidence type="ECO:0000313" key="5">
    <source>
        <dbReference type="Proteomes" id="UP000597762"/>
    </source>
</evidence>
<proteinExistence type="inferred from homology"/>
<evidence type="ECO:0000256" key="2">
    <source>
        <dbReference type="ARBA" id="ARBA00019180"/>
    </source>
</evidence>
<dbReference type="Proteomes" id="UP000597762">
    <property type="component" value="Unassembled WGS sequence"/>
</dbReference>
<evidence type="ECO:0000256" key="3">
    <source>
        <dbReference type="ARBA" id="ARBA00023186"/>
    </source>
</evidence>
<evidence type="ECO:0000313" key="4">
    <source>
        <dbReference type="EMBL" id="CAE1304841.1"/>
    </source>
</evidence>
<name>A0A812DQQ2_ACAPH</name>
<dbReference type="PANTHER" id="PTHR15069">
    <property type="entry name" value="PROTEASOME ASSEMBLY CHAPERONE 1"/>
    <property type="match status" value="1"/>
</dbReference>
<dbReference type="GO" id="GO:0005783">
    <property type="term" value="C:endoplasmic reticulum"/>
    <property type="evidence" value="ECO:0007669"/>
    <property type="project" value="InterPro"/>
</dbReference>
<gene>
    <name evidence="4" type="ORF">SPHA_57357</name>
</gene>
<dbReference type="Pfam" id="PF16094">
    <property type="entry name" value="PAC1"/>
    <property type="match status" value="1"/>
</dbReference>
<organism evidence="4 5">
    <name type="scientific">Acanthosepion pharaonis</name>
    <name type="common">Pharaoh cuttlefish</name>
    <name type="synonym">Sepia pharaonis</name>
    <dbReference type="NCBI Taxonomy" id="158019"/>
    <lineage>
        <taxon>Eukaryota</taxon>
        <taxon>Metazoa</taxon>
        <taxon>Spiralia</taxon>
        <taxon>Lophotrochozoa</taxon>
        <taxon>Mollusca</taxon>
        <taxon>Cephalopoda</taxon>
        <taxon>Coleoidea</taxon>
        <taxon>Decapodiformes</taxon>
        <taxon>Sepiida</taxon>
        <taxon>Sepiina</taxon>
        <taxon>Sepiidae</taxon>
        <taxon>Acanthosepion</taxon>
    </lineage>
</organism>
<comment type="similarity">
    <text evidence="1">Belongs to the PSMG1 family.</text>
</comment>
<dbReference type="AlphaFoldDB" id="A0A812DQQ2"/>
<dbReference type="EMBL" id="CAHIKZ030003869">
    <property type="protein sequence ID" value="CAE1304841.1"/>
    <property type="molecule type" value="Genomic_DNA"/>
</dbReference>
<protein>
    <recommendedName>
        <fullName evidence="2">Proteasome assembly chaperone 1</fullName>
    </recommendedName>
</protein>
<sequence length="270" mass="30450">MATFFGEILPVFSRAVAEDEDDEEEELEGQEIDLKWQTSLEWDAVTEKELVNEKLHCSMLVIAVGQAASGFCQSYLLSSESRPIGWLSSVLNENESGSYKNAEIFHCKGQTDVMVCCCIKDVSPETAFCWVNKLFTSFLMESAEVAVLTSLPSSEYRTEIPYCQLAVPFLRSLRTTNTCKQRPPCPYLEQPNLVTGLPAQILTHCQVFDIPAQVFICYLESLYIDSSTMRAFLPVLKLTKLNEIPQNNPEAEEMVTKIVDMYTSQSTLYL</sequence>
<reference evidence="4" key="1">
    <citation type="submission" date="2021-01" db="EMBL/GenBank/DDBJ databases">
        <authorList>
            <person name="Li R."/>
            <person name="Bekaert M."/>
        </authorList>
    </citation>
    <scope>NUCLEOTIDE SEQUENCE</scope>
    <source>
        <strain evidence="4">Farmed</strain>
    </source>
</reference>
<dbReference type="GO" id="GO:0080129">
    <property type="term" value="P:proteasome core complex assembly"/>
    <property type="evidence" value="ECO:0007669"/>
    <property type="project" value="TreeGrafter"/>
</dbReference>
<keyword evidence="5" id="KW-1185">Reference proteome</keyword>
<dbReference type="GO" id="GO:0070628">
    <property type="term" value="F:proteasome binding"/>
    <property type="evidence" value="ECO:0007669"/>
    <property type="project" value="TreeGrafter"/>
</dbReference>
<comment type="caution">
    <text evidence="4">The sequence shown here is derived from an EMBL/GenBank/DDBJ whole genome shotgun (WGS) entry which is preliminary data.</text>
</comment>